<dbReference type="Proteomes" id="UP001303046">
    <property type="component" value="Unassembled WGS sequence"/>
</dbReference>
<sequence>MRDRRGFKLWIESAHAPMEPVEDHNKDAFYDELNTLISKKPSQQAVIVGIDANASIGPEQHSDMLGKWFYPMDQTSDNGTRLIV</sequence>
<gene>
    <name evidence="1" type="primary">Necator_chrIV.g15148</name>
    <name evidence="1" type="ORF">RB195_001853</name>
</gene>
<protein>
    <submittedName>
        <fullName evidence="1">Uncharacterized protein</fullName>
    </submittedName>
</protein>
<dbReference type="EMBL" id="JAVFWL010000004">
    <property type="protein sequence ID" value="KAK6749493.1"/>
    <property type="molecule type" value="Genomic_DNA"/>
</dbReference>
<accession>A0ABR1DH16</accession>
<evidence type="ECO:0000313" key="1">
    <source>
        <dbReference type="EMBL" id="KAK6749493.1"/>
    </source>
</evidence>
<proteinExistence type="predicted"/>
<evidence type="ECO:0000313" key="2">
    <source>
        <dbReference type="Proteomes" id="UP001303046"/>
    </source>
</evidence>
<reference evidence="1 2" key="1">
    <citation type="submission" date="2023-08" db="EMBL/GenBank/DDBJ databases">
        <title>A Necator americanus chromosomal reference genome.</title>
        <authorList>
            <person name="Ilik V."/>
            <person name="Petrzelkova K.J."/>
            <person name="Pardy F."/>
            <person name="Fuh T."/>
            <person name="Niatou-Singa F.S."/>
            <person name="Gouil Q."/>
            <person name="Baker L."/>
            <person name="Ritchie M.E."/>
            <person name="Jex A.R."/>
            <person name="Gazzola D."/>
            <person name="Li H."/>
            <person name="Toshio Fujiwara R."/>
            <person name="Zhan B."/>
            <person name="Aroian R.V."/>
            <person name="Pafco B."/>
            <person name="Schwarz E.M."/>
        </authorList>
    </citation>
    <scope>NUCLEOTIDE SEQUENCE [LARGE SCALE GENOMIC DNA]</scope>
    <source>
        <strain evidence="1 2">Aroian</strain>
        <tissue evidence="1">Whole animal</tissue>
    </source>
</reference>
<comment type="caution">
    <text evidence="1">The sequence shown here is derived from an EMBL/GenBank/DDBJ whole genome shotgun (WGS) entry which is preliminary data.</text>
</comment>
<organism evidence="1 2">
    <name type="scientific">Necator americanus</name>
    <name type="common">Human hookworm</name>
    <dbReference type="NCBI Taxonomy" id="51031"/>
    <lineage>
        <taxon>Eukaryota</taxon>
        <taxon>Metazoa</taxon>
        <taxon>Ecdysozoa</taxon>
        <taxon>Nematoda</taxon>
        <taxon>Chromadorea</taxon>
        <taxon>Rhabditida</taxon>
        <taxon>Rhabditina</taxon>
        <taxon>Rhabditomorpha</taxon>
        <taxon>Strongyloidea</taxon>
        <taxon>Ancylostomatidae</taxon>
        <taxon>Bunostominae</taxon>
        <taxon>Necator</taxon>
    </lineage>
</organism>
<name>A0ABR1DH16_NECAM</name>
<keyword evidence="2" id="KW-1185">Reference proteome</keyword>